<dbReference type="SUPFAM" id="SSF103088">
    <property type="entry name" value="OmpA-like"/>
    <property type="match status" value="1"/>
</dbReference>
<keyword evidence="5 8" id="KW-1133">Transmembrane helix</keyword>
<evidence type="ECO:0000256" key="2">
    <source>
        <dbReference type="ARBA" id="ARBA00008914"/>
    </source>
</evidence>
<dbReference type="Pfam" id="PF00691">
    <property type="entry name" value="OmpA"/>
    <property type="match status" value="1"/>
</dbReference>
<feature type="domain" description="OmpA-like" evidence="9">
    <location>
        <begin position="119"/>
        <end position="238"/>
    </location>
</feature>
<dbReference type="PANTHER" id="PTHR30329:SF21">
    <property type="entry name" value="LIPOPROTEIN YIAD-RELATED"/>
    <property type="match status" value="1"/>
</dbReference>
<keyword evidence="10" id="KW-0966">Cell projection</keyword>
<evidence type="ECO:0000256" key="6">
    <source>
        <dbReference type="ARBA" id="ARBA00023136"/>
    </source>
</evidence>
<protein>
    <submittedName>
        <fullName evidence="10">Flagellar motor rotation protein MotB</fullName>
    </submittedName>
</protein>
<evidence type="ECO:0000256" key="7">
    <source>
        <dbReference type="SAM" id="Coils"/>
    </source>
</evidence>
<dbReference type="PANTHER" id="PTHR30329">
    <property type="entry name" value="STATOR ELEMENT OF FLAGELLAR MOTOR COMPLEX"/>
    <property type="match status" value="1"/>
</dbReference>
<dbReference type="InterPro" id="IPR006665">
    <property type="entry name" value="OmpA-like"/>
</dbReference>
<dbReference type="InterPro" id="IPR025713">
    <property type="entry name" value="MotB-like_N_dom"/>
</dbReference>
<gene>
    <name evidence="10" type="ORF">MNBD_NITROSPINAE02-63</name>
</gene>
<dbReference type="EMBL" id="UOGE01000047">
    <property type="protein sequence ID" value="VAX19734.1"/>
    <property type="molecule type" value="Genomic_DNA"/>
</dbReference>
<evidence type="ECO:0000256" key="3">
    <source>
        <dbReference type="ARBA" id="ARBA00022475"/>
    </source>
</evidence>
<keyword evidence="4 8" id="KW-0812">Transmembrane</keyword>
<dbReference type="CDD" id="cd07185">
    <property type="entry name" value="OmpA_C-like"/>
    <property type="match status" value="1"/>
</dbReference>
<dbReference type="Pfam" id="PF13677">
    <property type="entry name" value="MotB_plug"/>
    <property type="match status" value="1"/>
</dbReference>
<dbReference type="PROSITE" id="PS51123">
    <property type="entry name" value="OMPA_2"/>
    <property type="match status" value="1"/>
</dbReference>
<accession>A0A3B1C6T6</accession>
<keyword evidence="10" id="KW-0282">Flagellum</keyword>
<sequence>MAQKPQKIIFKGAPMWVVTFADLATLLLTFFVLLLSFSNQDIIKFREMLGSVQGAFGVKVKREGEFQSVLTGNAEEDKKKEEEKKKEKMVRQLKEVGESMKKAIDKSGLQKSSDVVATPKGVRVRVKGESLFASGSYKIKPEARKLLNNLARIIRNSRFQLVVEGHSDNVPVSGGLYKSNWELSGARAAIVTRYLISKKVPKNRLKAAGYADMRPIASNATPEGRAKNRRVEFLVLKF</sequence>
<dbReference type="AlphaFoldDB" id="A0A3B1C6T6"/>
<comment type="similarity">
    <text evidence="2">Belongs to the MotB family.</text>
</comment>
<keyword evidence="6 8" id="KW-0472">Membrane</keyword>
<feature type="coiled-coil region" evidence="7">
    <location>
        <begin position="72"/>
        <end position="99"/>
    </location>
</feature>
<dbReference type="Gene3D" id="3.30.1330.60">
    <property type="entry name" value="OmpA-like domain"/>
    <property type="match status" value="1"/>
</dbReference>
<name>A0A3B1C6T6_9ZZZZ</name>
<keyword evidence="3" id="KW-1003">Cell membrane</keyword>
<reference evidence="10" key="1">
    <citation type="submission" date="2018-06" db="EMBL/GenBank/DDBJ databases">
        <authorList>
            <person name="Zhirakovskaya E."/>
        </authorList>
    </citation>
    <scope>NUCLEOTIDE SEQUENCE</scope>
</reference>
<keyword evidence="7" id="KW-0175">Coiled coil</keyword>
<evidence type="ECO:0000256" key="4">
    <source>
        <dbReference type="ARBA" id="ARBA00022692"/>
    </source>
</evidence>
<evidence type="ECO:0000313" key="10">
    <source>
        <dbReference type="EMBL" id="VAX19734.1"/>
    </source>
</evidence>
<evidence type="ECO:0000259" key="9">
    <source>
        <dbReference type="PROSITE" id="PS51123"/>
    </source>
</evidence>
<dbReference type="GO" id="GO:0005886">
    <property type="term" value="C:plasma membrane"/>
    <property type="evidence" value="ECO:0007669"/>
    <property type="project" value="UniProtKB-SubCell"/>
</dbReference>
<evidence type="ECO:0000256" key="5">
    <source>
        <dbReference type="ARBA" id="ARBA00022989"/>
    </source>
</evidence>
<dbReference type="InterPro" id="IPR036737">
    <property type="entry name" value="OmpA-like_sf"/>
</dbReference>
<comment type="subcellular location">
    <subcellularLocation>
        <location evidence="1">Cell membrane</location>
        <topology evidence="1">Single-pass membrane protein</topology>
    </subcellularLocation>
</comment>
<proteinExistence type="inferred from homology"/>
<evidence type="ECO:0000256" key="1">
    <source>
        <dbReference type="ARBA" id="ARBA00004162"/>
    </source>
</evidence>
<dbReference type="InterPro" id="IPR050330">
    <property type="entry name" value="Bact_OuterMem_StrucFunc"/>
</dbReference>
<organism evidence="10">
    <name type="scientific">hydrothermal vent metagenome</name>
    <dbReference type="NCBI Taxonomy" id="652676"/>
    <lineage>
        <taxon>unclassified sequences</taxon>
        <taxon>metagenomes</taxon>
        <taxon>ecological metagenomes</taxon>
    </lineage>
</organism>
<feature type="transmembrane region" description="Helical" evidence="8">
    <location>
        <begin position="12"/>
        <end position="37"/>
    </location>
</feature>
<keyword evidence="10" id="KW-0969">Cilium</keyword>
<evidence type="ECO:0000256" key="8">
    <source>
        <dbReference type="SAM" id="Phobius"/>
    </source>
</evidence>